<dbReference type="OrthoDB" id="9153874at2"/>
<evidence type="ECO:0000313" key="2">
    <source>
        <dbReference type="Proteomes" id="UP000011859"/>
    </source>
</evidence>
<gene>
    <name evidence="1" type="ORF">R2APBS1_1954</name>
</gene>
<protein>
    <submittedName>
        <fullName evidence="1">Uncharacterized protein</fullName>
    </submittedName>
</protein>
<dbReference type="Proteomes" id="UP000011859">
    <property type="component" value="Chromosome"/>
</dbReference>
<dbReference type="HOGENOM" id="CLU_2261610_0_0_6"/>
<accession>M4NG72</accession>
<evidence type="ECO:0000313" key="1">
    <source>
        <dbReference type="EMBL" id="AGG89077.1"/>
    </source>
</evidence>
<dbReference type="STRING" id="666685.R2APBS1_1954"/>
<sequence>MKRAHCTNDDASCVGFIRLVFFDAAANEVVTLGGAGFVTPEEDASAWRNVPRFPGMTCFQADRLNAARDIIDERPVSAETCERLMGRTIAAMIREGRAALAVC</sequence>
<dbReference type="KEGG" id="rhd:R2APBS1_1954"/>
<organism evidence="1 2">
    <name type="scientific">Rhodanobacter denitrificans</name>
    <dbReference type="NCBI Taxonomy" id="666685"/>
    <lineage>
        <taxon>Bacteria</taxon>
        <taxon>Pseudomonadati</taxon>
        <taxon>Pseudomonadota</taxon>
        <taxon>Gammaproteobacteria</taxon>
        <taxon>Lysobacterales</taxon>
        <taxon>Rhodanobacteraceae</taxon>
        <taxon>Rhodanobacter</taxon>
    </lineage>
</organism>
<dbReference type="AlphaFoldDB" id="M4NG72"/>
<dbReference type="GeneID" id="72428688"/>
<proteinExistence type="predicted"/>
<keyword evidence="2" id="KW-1185">Reference proteome</keyword>
<dbReference type="RefSeq" id="WP_015447802.1">
    <property type="nucleotide sequence ID" value="NC_020541.1"/>
</dbReference>
<dbReference type="EMBL" id="CP003470">
    <property type="protein sequence ID" value="AGG89077.1"/>
    <property type="molecule type" value="Genomic_DNA"/>
</dbReference>
<name>M4NG72_9GAMM</name>
<reference evidence="1 2" key="1">
    <citation type="submission" date="2012-04" db="EMBL/GenBank/DDBJ databases">
        <title>Complete genome of Rhodanobacter sp. 2APBS1.</title>
        <authorList>
            <consortium name="US DOE Joint Genome Institute"/>
            <person name="Huntemann M."/>
            <person name="Wei C.-L."/>
            <person name="Han J."/>
            <person name="Detter J.C."/>
            <person name="Han C."/>
            <person name="Tapia R."/>
            <person name="Munk A.C.C."/>
            <person name="Chen A."/>
            <person name="Krypides N."/>
            <person name="Mavromatis K."/>
            <person name="Markowitz V."/>
            <person name="Szeto E."/>
            <person name="Ivanova N."/>
            <person name="Mikhailova N."/>
            <person name="Ovchinnikova G."/>
            <person name="Pagani I."/>
            <person name="Pati A."/>
            <person name="Goodwin L."/>
            <person name="Peters L."/>
            <person name="Pitluck S."/>
            <person name="Woyke T."/>
            <person name="Prakash O."/>
            <person name="Elkins J."/>
            <person name="Brown S."/>
            <person name="Palumbo A."/>
            <person name="Hemme C."/>
            <person name="Zhou J."/>
            <person name="Watson D."/>
            <person name="Jardine P."/>
            <person name="Kostka J."/>
            <person name="Green S."/>
        </authorList>
    </citation>
    <scope>NUCLEOTIDE SEQUENCE [LARGE SCALE GENOMIC DNA]</scope>
    <source>
        <strain evidence="1 2">2APBS1</strain>
    </source>
</reference>